<name>A0ABD6CGR9_9EURY</name>
<sequence length="412" mass="44203">MSRLKDQFLGSTARIAATAVLSIAVVVALGVLFGLFGVPGVAAVQNSFGPVNDSTTTIHTDLVVSNPNPVGVSLGGSTVNYTVSMNDVRMASGQKEGIEVGRGNSTLSFTTYMRNERIPAWWRSHVANGEQTQVLIDASVRSSTLGGRTVSLPQKKQVETDVIGQFNSTETRPINANRAFVSDPVLYVNETNAQWDQAGLSRERTPINMSFDVYNPKPWPYAVTEIGYTITMNNVTVGEGSTEEVATVMPGTTERLRTETAMRNQRLDEWWVSHLQRDQVTDLRIDFYLVVDPETNAGLGSVGAFRIPLDPIDYERTIETDIFGTKNETTANTSTSDDSADRTPTPGREDETDQSTSTSAADTTTARDTAAADDGTTTADRSTTSGDDGGLFGDDTGSTPETATDDGGLLGS</sequence>
<dbReference type="AlphaFoldDB" id="A0ABD6CGR9"/>
<feature type="region of interest" description="Disordered" evidence="1">
    <location>
        <begin position="323"/>
        <end position="412"/>
    </location>
</feature>
<evidence type="ECO:0000313" key="5">
    <source>
        <dbReference type="Proteomes" id="UP001597119"/>
    </source>
</evidence>
<dbReference type="RefSeq" id="WP_247378914.1">
    <property type="nucleotide sequence ID" value="NZ_JALLGV010000005.1"/>
</dbReference>
<keyword evidence="2" id="KW-0812">Transmembrane</keyword>
<keyword evidence="2" id="KW-1133">Transmembrane helix</keyword>
<feature type="compositionally biased region" description="Low complexity" evidence="1">
    <location>
        <begin position="355"/>
        <end position="386"/>
    </location>
</feature>
<dbReference type="EMBL" id="JBHUDJ010000014">
    <property type="protein sequence ID" value="MFD1589221.1"/>
    <property type="molecule type" value="Genomic_DNA"/>
</dbReference>
<dbReference type="Pfam" id="PF03168">
    <property type="entry name" value="LEA_2"/>
    <property type="match status" value="2"/>
</dbReference>
<reference evidence="4 5" key="1">
    <citation type="journal article" date="2019" name="Int. J. Syst. Evol. Microbiol.">
        <title>The Global Catalogue of Microorganisms (GCM) 10K type strain sequencing project: providing services to taxonomists for standard genome sequencing and annotation.</title>
        <authorList>
            <consortium name="The Broad Institute Genomics Platform"/>
            <consortium name="The Broad Institute Genome Sequencing Center for Infectious Disease"/>
            <person name="Wu L."/>
            <person name="Ma J."/>
        </authorList>
    </citation>
    <scope>NUCLEOTIDE SEQUENCE [LARGE SCALE GENOMIC DNA]</scope>
    <source>
        <strain evidence="4 5">CGMCC 1.12125</strain>
    </source>
</reference>
<accession>A0ABD6CGR9</accession>
<evidence type="ECO:0000259" key="3">
    <source>
        <dbReference type="SMART" id="SM00769"/>
    </source>
</evidence>
<dbReference type="InterPro" id="IPR013783">
    <property type="entry name" value="Ig-like_fold"/>
</dbReference>
<proteinExistence type="predicted"/>
<dbReference type="InterPro" id="IPR013990">
    <property type="entry name" value="WHy-dom"/>
</dbReference>
<dbReference type="InterPro" id="IPR004864">
    <property type="entry name" value="LEA_2"/>
</dbReference>
<organism evidence="4 5">
    <name type="scientific">Halorientalis brevis</name>
    <dbReference type="NCBI Taxonomy" id="1126241"/>
    <lineage>
        <taxon>Archaea</taxon>
        <taxon>Methanobacteriati</taxon>
        <taxon>Methanobacteriota</taxon>
        <taxon>Stenosarchaea group</taxon>
        <taxon>Halobacteria</taxon>
        <taxon>Halobacteriales</taxon>
        <taxon>Haloarculaceae</taxon>
        <taxon>Halorientalis</taxon>
    </lineage>
</organism>
<keyword evidence="5" id="KW-1185">Reference proteome</keyword>
<dbReference type="SUPFAM" id="SSF117070">
    <property type="entry name" value="LEA14-like"/>
    <property type="match status" value="2"/>
</dbReference>
<evidence type="ECO:0000313" key="4">
    <source>
        <dbReference type="EMBL" id="MFD1589221.1"/>
    </source>
</evidence>
<feature type="compositionally biased region" description="Low complexity" evidence="1">
    <location>
        <begin position="329"/>
        <end position="346"/>
    </location>
</feature>
<feature type="domain" description="Water stress and hypersensitive response" evidence="3">
    <location>
        <begin position="41"/>
        <end position="159"/>
    </location>
</feature>
<dbReference type="Proteomes" id="UP001597119">
    <property type="component" value="Unassembled WGS sequence"/>
</dbReference>
<dbReference type="SMART" id="SM00769">
    <property type="entry name" value="WHy"/>
    <property type="match status" value="2"/>
</dbReference>
<protein>
    <submittedName>
        <fullName evidence="4">LEA type 2 family protein</fullName>
    </submittedName>
</protein>
<comment type="caution">
    <text evidence="4">The sequence shown here is derived from an EMBL/GenBank/DDBJ whole genome shotgun (WGS) entry which is preliminary data.</text>
</comment>
<evidence type="ECO:0000256" key="1">
    <source>
        <dbReference type="SAM" id="MobiDB-lite"/>
    </source>
</evidence>
<dbReference type="Gene3D" id="2.60.40.10">
    <property type="entry name" value="Immunoglobulins"/>
    <property type="match status" value="2"/>
</dbReference>
<gene>
    <name evidence="4" type="ORF">ACFR9U_19765</name>
</gene>
<feature type="transmembrane region" description="Helical" evidence="2">
    <location>
        <begin position="12"/>
        <end position="38"/>
    </location>
</feature>
<evidence type="ECO:0000256" key="2">
    <source>
        <dbReference type="SAM" id="Phobius"/>
    </source>
</evidence>
<feature type="domain" description="Water stress and hypersensitive response" evidence="3">
    <location>
        <begin position="188"/>
        <end position="308"/>
    </location>
</feature>
<keyword evidence="2" id="KW-0472">Membrane</keyword>